<dbReference type="HAMAP" id="MF_00276">
    <property type="entry name" value="KdpC"/>
    <property type="match status" value="1"/>
</dbReference>
<evidence type="ECO:0000313" key="14">
    <source>
        <dbReference type="Proteomes" id="UP001597347"/>
    </source>
</evidence>
<evidence type="ECO:0000256" key="1">
    <source>
        <dbReference type="ARBA" id="ARBA00022448"/>
    </source>
</evidence>
<evidence type="ECO:0000256" key="10">
    <source>
        <dbReference type="ARBA" id="ARBA00023136"/>
    </source>
</evidence>
<name>A0ABW4LHY4_9MICO</name>
<evidence type="ECO:0000256" key="6">
    <source>
        <dbReference type="ARBA" id="ARBA00022840"/>
    </source>
</evidence>
<proteinExistence type="inferred from homology"/>
<gene>
    <name evidence="11 13" type="primary">kdpC</name>
    <name evidence="13" type="ORF">ACFSBI_09485</name>
</gene>
<evidence type="ECO:0000256" key="7">
    <source>
        <dbReference type="ARBA" id="ARBA00022958"/>
    </source>
</evidence>
<comment type="similarity">
    <text evidence="11">Belongs to the KdpC family.</text>
</comment>
<dbReference type="NCBIfam" id="TIGR00681">
    <property type="entry name" value="kdpC"/>
    <property type="match status" value="1"/>
</dbReference>
<evidence type="ECO:0000256" key="11">
    <source>
        <dbReference type="HAMAP-Rule" id="MF_00276"/>
    </source>
</evidence>
<keyword evidence="1 11" id="KW-0813">Transport</keyword>
<evidence type="ECO:0000256" key="2">
    <source>
        <dbReference type="ARBA" id="ARBA00022475"/>
    </source>
</evidence>
<dbReference type="Pfam" id="PF02669">
    <property type="entry name" value="KdpC"/>
    <property type="match status" value="1"/>
</dbReference>
<keyword evidence="2 11" id="KW-1003">Cell membrane</keyword>
<comment type="function">
    <text evidence="11">Part of the high-affinity ATP-driven potassium transport (or Kdp) system, which catalyzes the hydrolysis of ATP coupled with the electrogenic transport of potassium into the cytoplasm. This subunit acts as a catalytic chaperone that increases the ATP-binding affinity of the ATP-hydrolyzing subunit KdpB by the formation of a transient KdpB/KdpC/ATP ternary complex.</text>
</comment>
<keyword evidence="7 11" id="KW-0630">Potassium</keyword>
<evidence type="ECO:0000256" key="8">
    <source>
        <dbReference type="ARBA" id="ARBA00022989"/>
    </source>
</evidence>
<protein>
    <recommendedName>
        <fullName evidence="11">Potassium-transporting ATPase KdpC subunit</fullName>
    </recommendedName>
    <alternativeName>
        <fullName evidence="11">ATP phosphohydrolase [potassium-transporting] C chain</fullName>
    </alternativeName>
    <alternativeName>
        <fullName evidence="11">Potassium-binding and translocating subunit C</fullName>
    </alternativeName>
    <alternativeName>
        <fullName evidence="11">Potassium-translocating ATPase C chain</fullName>
    </alternativeName>
</protein>
<keyword evidence="14" id="KW-1185">Reference proteome</keyword>
<evidence type="ECO:0000256" key="5">
    <source>
        <dbReference type="ARBA" id="ARBA00022741"/>
    </source>
</evidence>
<keyword evidence="10 11" id="KW-0472">Membrane</keyword>
<keyword evidence="6 11" id="KW-0067">ATP-binding</keyword>
<evidence type="ECO:0000256" key="9">
    <source>
        <dbReference type="ARBA" id="ARBA00023065"/>
    </source>
</evidence>
<organism evidence="13 14">
    <name type="scientific">Amnibacterium endophyticum</name>
    <dbReference type="NCBI Taxonomy" id="2109337"/>
    <lineage>
        <taxon>Bacteria</taxon>
        <taxon>Bacillati</taxon>
        <taxon>Actinomycetota</taxon>
        <taxon>Actinomycetes</taxon>
        <taxon>Micrococcales</taxon>
        <taxon>Microbacteriaceae</taxon>
        <taxon>Amnibacterium</taxon>
    </lineage>
</organism>
<comment type="caution">
    <text evidence="13">The sequence shown here is derived from an EMBL/GenBank/DDBJ whole genome shotgun (WGS) entry which is preliminary data.</text>
</comment>
<comment type="subunit">
    <text evidence="11">The system is composed of three essential subunits: KdpA, KdpB and KdpC.</text>
</comment>
<dbReference type="RefSeq" id="WP_377934326.1">
    <property type="nucleotide sequence ID" value="NZ_JBHUEA010000013.1"/>
</dbReference>
<sequence length="197" mass="20062">MPGLLARGAVRTWTTALRLLVATVVATVLLTAVVLGIGRVALPAQADGSLVAADGRVVGSALIAQPFADADGRALPQWFQPRPSAVDHDGGASGGSNLGPDSAVLVRTIAERRAAYLALNGPGPVPVDALTASGSGLDPHVSEQNALRQADRVARARDLPAARVRALVEAAVQAPDLGFLGQPTVNVLLLNRALSAL</sequence>
<keyword evidence="5 11" id="KW-0547">Nucleotide-binding</keyword>
<dbReference type="PANTHER" id="PTHR30042:SF2">
    <property type="entry name" value="POTASSIUM-TRANSPORTING ATPASE KDPC SUBUNIT"/>
    <property type="match status" value="1"/>
</dbReference>
<keyword evidence="4 11" id="KW-0812">Transmembrane</keyword>
<dbReference type="InterPro" id="IPR003820">
    <property type="entry name" value="KdpC"/>
</dbReference>
<feature type="region of interest" description="Disordered" evidence="12">
    <location>
        <begin position="80"/>
        <end position="99"/>
    </location>
</feature>
<comment type="subcellular location">
    <subcellularLocation>
        <location evidence="11">Cell membrane</location>
        <topology evidence="11">Single-pass membrane protein</topology>
    </subcellularLocation>
</comment>
<accession>A0ABW4LHY4</accession>
<dbReference type="PANTHER" id="PTHR30042">
    <property type="entry name" value="POTASSIUM-TRANSPORTING ATPASE C CHAIN"/>
    <property type="match status" value="1"/>
</dbReference>
<dbReference type="Proteomes" id="UP001597347">
    <property type="component" value="Unassembled WGS sequence"/>
</dbReference>
<evidence type="ECO:0000313" key="13">
    <source>
        <dbReference type="EMBL" id="MFD1721781.1"/>
    </source>
</evidence>
<evidence type="ECO:0000256" key="3">
    <source>
        <dbReference type="ARBA" id="ARBA00022538"/>
    </source>
</evidence>
<feature type="transmembrane region" description="Helical" evidence="11">
    <location>
        <begin position="20"/>
        <end position="42"/>
    </location>
</feature>
<dbReference type="PIRSF" id="PIRSF001296">
    <property type="entry name" value="K_ATPase_KdpC"/>
    <property type="match status" value="1"/>
</dbReference>
<dbReference type="EMBL" id="JBHUEA010000013">
    <property type="protein sequence ID" value="MFD1721781.1"/>
    <property type="molecule type" value="Genomic_DNA"/>
</dbReference>
<keyword evidence="3 11" id="KW-0633">Potassium transport</keyword>
<keyword evidence="9 11" id="KW-0406">Ion transport</keyword>
<reference evidence="14" key="1">
    <citation type="journal article" date="2019" name="Int. J. Syst. Evol. Microbiol.">
        <title>The Global Catalogue of Microorganisms (GCM) 10K type strain sequencing project: providing services to taxonomists for standard genome sequencing and annotation.</title>
        <authorList>
            <consortium name="The Broad Institute Genomics Platform"/>
            <consortium name="The Broad Institute Genome Sequencing Center for Infectious Disease"/>
            <person name="Wu L."/>
            <person name="Ma J."/>
        </authorList>
    </citation>
    <scope>NUCLEOTIDE SEQUENCE [LARGE SCALE GENOMIC DNA]</scope>
    <source>
        <strain evidence="14">CGMCC 1.12471</strain>
    </source>
</reference>
<evidence type="ECO:0000256" key="12">
    <source>
        <dbReference type="SAM" id="MobiDB-lite"/>
    </source>
</evidence>
<evidence type="ECO:0000256" key="4">
    <source>
        <dbReference type="ARBA" id="ARBA00022692"/>
    </source>
</evidence>
<keyword evidence="8 11" id="KW-1133">Transmembrane helix</keyword>